<evidence type="ECO:0000256" key="2">
    <source>
        <dbReference type="ARBA" id="ARBA00023125"/>
    </source>
</evidence>
<reference evidence="5 6" key="1">
    <citation type="submission" date="2018-01" db="EMBL/GenBank/DDBJ databases">
        <title>Complete genome sequence of Salinigranum rubrum GX10T, an extremely halophilic archaeon isolated from a marine solar saltern.</title>
        <authorList>
            <person name="Han S."/>
        </authorList>
    </citation>
    <scope>NUCLEOTIDE SEQUENCE [LARGE SCALE GENOMIC DNA]</scope>
    <source>
        <strain evidence="5 6">GX10</strain>
    </source>
</reference>
<keyword evidence="3" id="KW-0804">Transcription</keyword>
<sequence length="106" mass="12473">MSDTDAPEWHREWHELRSLLGCKWTLHVLRLLSTDSYGFNEIQRELDGLTPTMLSRRLTQLTEYGLVNRELIPDSPPRTRYELTETGVAFTEILRQLEQFTPLVEN</sequence>
<dbReference type="GO" id="GO:0003677">
    <property type="term" value="F:DNA binding"/>
    <property type="evidence" value="ECO:0007669"/>
    <property type="project" value="UniProtKB-KW"/>
</dbReference>
<feature type="domain" description="HTH hxlR-type" evidence="4">
    <location>
        <begin position="6"/>
        <end position="106"/>
    </location>
</feature>
<dbReference type="InterPro" id="IPR002577">
    <property type="entry name" value="HTH_HxlR"/>
</dbReference>
<dbReference type="GeneID" id="35594246"/>
<dbReference type="CDD" id="cd00090">
    <property type="entry name" value="HTH_ARSR"/>
    <property type="match status" value="1"/>
</dbReference>
<keyword evidence="2" id="KW-0238">DNA-binding</keyword>
<dbReference type="SUPFAM" id="SSF46785">
    <property type="entry name" value="Winged helix' DNA-binding domain"/>
    <property type="match status" value="1"/>
</dbReference>
<dbReference type="RefSeq" id="WP_103427180.1">
    <property type="nucleotide sequence ID" value="NZ_CP026309.1"/>
</dbReference>
<dbReference type="KEGG" id="srub:C2R22_19100"/>
<accession>A0A2I8VNJ9</accession>
<keyword evidence="1" id="KW-0805">Transcription regulation</keyword>
<evidence type="ECO:0000313" key="5">
    <source>
        <dbReference type="EMBL" id="AUV83491.1"/>
    </source>
</evidence>
<dbReference type="Proteomes" id="UP000236584">
    <property type="component" value="Chromosome"/>
</dbReference>
<dbReference type="EMBL" id="CP026309">
    <property type="protein sequence ID" value="AUV83491.1"/>
    <property type="molecule type" value="Genomic_DNA"/>
</dbReference>
<dbReference type="PROSITE" id="PS51118">
    <property type="entry name" value="HTH_HXLR"/>
    <property type="match status" value="1"/>
</dbReference>
<proteinExistence type="predicted"/>
<evidence type="ECO:0000313" key="6">
    <source>
        <dbReference type="Proteomes" id="UP000236584"/>
    </source>
</evidence>
<dbReference type="AlphaFoldDB" id="A0A2I8VNJ9"/>
<gene>
    <name evidence="5" type="ORF">C2R22_19100</name>
</gene>
<evidence type="ECO:0000256" key="1">
    <source>
        <dbReference type="ARBA" id="ARBA00023015"/>
    </source>
</evidence>
<dbReference type="Pfam" id="PF01638">
    <property type="entry name" value="HxlR"/>
    <property type="match status" value="1"/>
</dbReference>
<evidence type="ECO:0000259" key="4">
    <source>
        <dbReference type="PROSITE" id="PS51118"/>
    </source>
</evidence>
<keyword evidence="6" id="KW-1185">Reference proteome</keyword>
<evidence type="ECO:0000256" key="3">
    <source>
        <dbReference type="ARBA" id="ARBA00023163"/>
    </source>
</evidence>
<name>A0A2I8VNJ9_9EURY</name>
<dbReference type="InterPro" id="IPR036388">
    <property type="entry name" value="WH-like_DNA-bd_sf"/>
</dbReference>
<dbReference type="OrthoDB" id="10490at2157"/>
<dbReference type="InterPro" id="IPR011991">
    <property type="entry name" value="ArsR-like_HTH"/>
</dbReference>
<organism evidence="5 6">
    <name type="scientific">Salinigranum rubrum</name>
    <dbReference type="NCBI Taxonomy" id="755307"/>
    <lineage>
        <taxon>Archaea</taxon>
        <taxon>Methanobacteriati</taxon>
        <taxon>Methanobacteriota</taxon>
        <taxon>Stenosarchaea group</taxon>
        <taxon>Halobacteria</taxon>
        <taxon>Halobacteriales</taxon>
        <taxon>Haloferacaceae</taxon>
        <taxon>Salinigranum</taxon>
    </lineage>
</organism>
<dbReference type="PANTHER" id="PTHR33204:SF18">
    <property type="entry name" value="TRANSCRIPTIONAL REGULATORY PROTEIN"/>
    <property type="match status" value="1"/>
</dbReference>
<dbReference type="Gene3D" id="1.10.10.10">
    <property type="entry name" value="Winged helix-like DNA-binding domain superfamily/Winged helix DNA-binding domain"/>
    <property type="match status" value="1"/>
</dbReference>
<protein>
    <submittedName>
        <fullName evidence="5">Transcriptional regulator</fullName>
    </submittedName>
</protein>
<dbReference type="PANTHER" id="PTHR33204">
    <property type="entry name" value="TRANSCRIPTIONAL REGULATOR, MARR FAMILY"/>
    <property type="match status" value="1"/>
</dbReference>
<dbReference type="InterPro" id="IPR036390">
    <property type="entry name" value="WH_DNA-bd_sf"/>
</dbReference>